<dbReference type="Proteomes" id="UP000534783">
    <property type="component" value="Unassembled WGS sequence"/>
</dbReference>
<comment type="caution">
    <text evidence="1">The sequence shown here is derived from an EMBL/GenBank/DDBJ whole genome shotgun (WGS) entry which is preliminary data.</text>
</comment>
<proteinExistence type="predicted"/>
<dbReference type="RefSeq" id="WP_168062823.1">
    <property type="nucleotide sequence ID" value="NZ_VTOW01000004.1"/>
</dbReference>
<gene>
    <name evidence="1" type="ORF">MNODULE_19220</name>
</gene>
<dbReference type="AlphaFoldDB" id="A0A7X6DT37"/>
<name>A0A7X6DT37_9BACT</name>
<dbReference type="EMBL" id="VTOW01000004">
    <property type="protein sequence ID" value="NKE72887.1"/>
    <property type="molecule type" value="Genomic_DNA"/>
</dbReference>
<accession>A0A7X6DT37</accession>
<sequence>MSYWDSRVIRKRHSDSNGATYQIHEVYYADNGSVEHWTEDSVQPFGETAEELREEIRLFLRVFRRPILEWKEVGGKEALIPDEDDSPINEGHYFEFMDRASVAVDYAYQFLGSHPLFCFWWGVQHGSGSGVLLRRNVSDYARMSDPMIFLHVKEMS</sequence>
<evidence type="ECO:0000313" key="1">
    <source>
        <dbReference type="EMBL" id="NKE72887.1"/>
    </source>
</evidence>
<protein>
    <submittedName>
        <fullName evidence="1">Uncharacterized protein</fullName>
    </submittedName>
</protein>
<evidence type="ECO:0000313" key="2">
    <source>
        <dbReference type="Proteomes" id="UP000534783"/>
    </source>
</evidence>
<organism evidence="1 2">
    <name type="scientific">Candidatus Manganitrophus noduliformans</name>
    <dbReference type="NCBI Taxonomy" id="2606439"/>
    <lineage>
        <taxon>Bacteria</taxon>
        <taxon>Pseudomonadati</taxon>
        <taxon>Nitrospirota</taxon>
        <taxon>Nitrospiria</taxon>
        <taxon>Candidatus Troglogloeales</taxon>
        <taxon>Candidatus Manganitrophaceae</taxon>
        <taxon>Candidatus Manganitrophus</taxon>
    </lineage>
</organism>
<reference evidence="1 2" key="1">
    <citation type="journal article" date="2020" name="Nature">
        <title>Bacterial chemolithoautotrophy via manganese oxidation.</title>
        <authorList>
            <person name="Yu H."/>
            <person name="Leadbetter J.R."/>
        </authorList>
    </citation>
    <scope>NUCLEOTIDE SEQUENCE [LARGE SCALE GENOMIC DNA]</scope>
    <source>
        <strain evidence="1 2">Mn-1</strain>
    </source>
</reference>
<keyword evidence="2" id="KW-1185">Reference proteome</keyword>